<dbReference type="SUPFAM" id="SSF54593">
    <property type="entry name" value="Glyoxalase/Bleomycin resistance protein/Dihydroxybiphenyl dioxygenase"/>
    <property type="match status" value="1"/>
</dbReference>
<dbReference type="RefSeq" id="WP_034495494.1">
    <property type="nucleotide sequence ID" value="NZ_JMPI01000029.1"/>
</dbReference>
<dbReference type="PANTHER" id="PTHR36113:SF1">
    <property type="entry name" value="GLYOXALASE_BLEOMYCIN RESISTANCE PROTEIN_DIOXYGENASE"/>
    <property type="match status" value="1"/>
</dbReference>
<dbReference type="EMBL" id="JMPI01000029">
    <property type="protein sequence ID" value="KFC81791.1"/>
    <property type="molecule type" value="Genomic_DNA"/>
</dbReference>
<dbReference type="STRING" id="1006004.GBAG_1977"/>
<evidence type="ECO:0000313" key="3">
    <source>
        <dbReference type="Proteomes" id="UP000028653"/>
    </source>
</evidence>
<accession>A0A085GDJ6</accession>
<sequence length="128" mass="14250">MQVAHIALWTNKLEEACTFWRLHFKAHIGEAYHSKRREGFISHFVTLENGPALELMTLPGLVDKPPREDNRTGWAHIAISLGTVEAVDTMVASLKPLGALVHEARWTGDGYYEAVISDPDGNLIEITS</sequence>
<dbReference type="InterPro" id="IPR029068">
    <property type="entry name" value="Glyas_Bleomycin-R_OHBP_Dase"/>
</dbReference>
<organism evidence="2 3">
    <name type="scientific">Buttiauxella agrestis ATCC 33320</name>
    <dbReference type="NCBI Taxonomy" id="1006004"/>
    <lineage>
        <taxon>Bacteria</taxon>
        <taxon>Pseudomonadati</taxon>
        <taxon>Pseudomonadota</taxon>
        <taxon>Gammaproteobacteria</taxon>
        <taxon>Enterobacterales</taxon>
        <taxon>Enterobacteriaceae</taxon>
        <taxon>Buttiauxella</taxon>
    </lineage>
</organism>
<proteinExistence type="predicted"/>
<feature type="domain" description="VOC" evidence="1">
    <location>
        <begin position="2"/>
        <end position="128"/>
    </location>
</feature>
<gene>
    <name evidence="2" type="ORF">GBAG_1977</name>
</gene>
<dbReference type="Pfam" id="PF00903">
    <property type="entry name" value="Glyoxalase"/>
    <property type="match status" value="1"/>
</dbReference>
<keyword evidence="3" id="KW-1185">Reference proteome</keyword>
<dbReference type="EC" id="4.4.1.5" evidence="2"/>
<dbReference type="InterPro" id="IPR037523">
    <property type="entry name" value="VOC_core"/>
</dbReference>
<comment type="caution">
    <text evidence="2">The sequence shown here is derived from an EMBL/GenBank/DDBJ whole genome shotgun (WGS) entry which is preliminary data.</text>
</comment>
<dbReference type="InterPro" id="IPR051332">
    <property type="entry name" value="Fosfomycin_Res_Enzymes"/>
</dbReference>
<keyword evidence="2" id="KW-0456">Lyase</keyword>
<name>A0A085GDJ6_9ENTR</name>
<dbReference type="AlphaFoldDB" id="A0A085GDJ6"/>
<dbReference type="eggNOG" id="COG0346">
    <property type="taxonomic scope" value="Bacteria"/>
</dbReference>
<dbReference type="OrthoDB" id="9800438at2"/>
<evidence type="ECO:0000313" key="2">
    <source>
        <dbReference type="EMBL" id="KFC81791.1"/>
    </source>
</evidence>
<protein>
    <submittedName>
        <fullName evidence="2">Putative glyoxylase family protein</fullName>
        <ecNumber evidence="2">4.4.1.5</ecNumber>
    </submittedName>
</protein>
<dbReference type="PANTHER" id="PTHR36113">
    <property type="entry name" value="LYASE, PUTATIVE-RELATED-RELATED"/>
    <property type="match status" value="1"/>
</dbReference>
<dbReference type="InterPro" id="IPR004360">
    <property type="entry name" value="Glyas_Fos-R_dOase_dom"/>
</dbReference>
<evidence type="ECO:0000259" key="1">
    <source>
        <dbReference type="PROSITE" id="PS51819"/>
    </source>
</evidence>
<reference evidence="2 3" key="1">
    <citation type="submission" date="2014-05" db="EMBL/GenBank/DDBJ databases">
        <title>ATOL: Assembling a taxonomically balanced genome-scale reconstruction of the evolutionary history of the Enterobacteriaceae.</title>
        <authorList>
            <person name="Plunkett G.III."/>
            <person name="Neeno-Eckwall E.C."/>
            <person name="Glasner J.D."/>
            <person name="Perna N.T."/>
        </authorList>
    </citation>
    <scope>NUCLEOTIDE SEQUENCE [LARGE SCALE GENOMIC DNA]</scope>
    <source>
        <strain evidence="2 3">ATCC 33320</strain>
    </source>
</reference>
<dbReference type="PROSITE" id="PS51819">
    <property type="entry name" value="VOC"/>
    <property type="match status" value="1"/>
</dbReference>
<dbReference type="Proteomes" id="UP000028653">
    <property type="component" value="Unassembled WGS sequence"/>
</dbReference>
<dbReference type="Gene3D" id="3.10.180.10">
    <property type="entry name" value="2,3-Dihydroxybiphenyl 1,2-Dioxygenase, domain 1"/>
    <property type="match status" value="1"/>
</dbReference>
<dbReference type="GO" id="GO:0004462">
    <property type="term" value="F:lactoylglutathione lyase activity"/>
    <property type="evidence" value="ECO:0007669"/>
    <property type="project" value="UniProtKB-EC"/>
</dbReference>